<dbReference type="Pfam" id="PF13673">
    <property type="entry name" value="Acetyltransf_10"/>
    <property type="match status" value="1"/>
</dbReference>
<evidence type="ECO:0000256" key="1">
    <source>
        <dbReference type="ARBA" id="ARBA00022679"/>
    </source>
</evidence>
<proteinExistence type="predicted"/>
<keyword evidence="2 4" id="KW-0012">Acyltransferase</keyword>
<keyword evidence="5" id="KW-1185">Reference proteome</keyword>
<dbReference type="GO" id="GO:0016746">
    <property type="term" value="F:acyltransferase activity"/>
    <property type="evidence" value="ECO:0007669"/>
    <property type="project" value="UniProtKB-KW"/>
</dbReference>
<dbReference type="InterPro" id="IPR000182">
    <property type="entry name" value="GNAT_dom"/>
</dbReference>
<evidence type="ECO:0000259" key="3">
    <source>
        <dbReference type="PROSITE" id="PS51186"/>
    </source>
</evidence>
<name>A0ABU2H395_9ACTN</name>
<reference evidence="5" key="1">
    <citation type="submission" date="2023-07" db="EMBL/GenBank/DDBJ databases">
        <title>Novel species in the genus Lipingzhangella isolated from Sambhar Salt Lake.</title>
        <authorList>
            <person name="Jiya N."/>
            <person name="Kajale S."/>
            <person name="Sharma A."/>
        </authorList>
    </citation>
    <scope>NUCLEOTIDE SEQUENCE [LARGE SCALE GENOMIC DNA]</scope>
    <source>
        <strain evidence="5">LS1_29</strain>
    </source>
</reference>
<gene>
    <name evidence="4" type="ORF">RIF23_03330</name>
</gene>
<dbReference type="Gene3D" id="3.40.630.30">
    <property type="match status" value="1"/>
</dbReference>
<dbReference type="PANTHER" id="PTHR43877">
    <property type="entry name" value="AMINOALKYLPHOSPHONATE N-ACETYLTRANSFERASE-RELATED-RELATED"/>
    <property type="match status" value="1"/>
</dbReference>
<keyword evidence="1 4" id="KW-0808">Transferase</keyword>
<dbReference type="SUPFAM" id="SSF55729">
    <property type="entry name" value="Acyl-CoA N-acyltransferases (Nat)"/>
    <property type="match status" value="1"/>
</dbReference>
<dbReference type="EMBL" id="JAVLVT010000001">
    <property type="protein sequence ID" value="MDS1269325.1"/>
    <property type="molecule type" value="Genomic_DNA"/>
</dbReference>
<dbReference type="PROSITE" id="PS51186">
    <property type="entry name" value="GNAT"/>
    <property type="match status" value="1"/>
</dbReference>
<dbReference type="EC" id="2.3.1.-" evidence="4"/>
<organism evidence="4 5">
    <name type="scientific">Lipingzhangella rawalii</name>
    <dbReference type="NCBI Taxonomy" id="2055835"/>
    <lineage>
        <taxon>Bacteria</taxon>
        <taxon>Bacillati</taxon>
        <taxon>Actinomycetota</taxon>
        <taxon>Actinomycetes</taxon>
        <taxon>Streptosporangiales</taxon>
        <taxon>Nocardiopsidaceae</taxon>
        <taxon>Lipingzhangella</taxon>
    </lineage>
</organism>
<evidence type="ECO:0000313" key="5">
    <source>
        <dbReference type="Proteomes" id="UP001250214"/>
    </source>
</evidence>
<protein>
    <submittedName>
        <fullName evidence="4">GNAT family N-acetyltransferase</fullName>
        <ecNumber evidence="4">2.3.1.-</ecNumber>
    </submittedName>
</protein>
<sequence>MCDPRSAIRPAQVTDAGEVWALQRGAYVDEAQNYGDPYIAPLTEGVDQVREHLAAGHPLLAACLDRRIVGMIRGRSTGTTFLVNRLAVAPDQRRRGVGRALLGELEATVAAYVPEVTTVALFVPDATVGALRLGHQLGYAETSRERISEHLTMVQLRKDLVPGVAAVVSEARR</sequence>
<comment type="caution">
    <text evidence="4">The sequence shown here is derived from an EMBL/GenBank/DDBJ whole genome shotgun (WGS) entry which is preliminary data.</text>
</comment>
<accession>A0ABU2H395</accession>
<dbReference type="CDD" id="cd04301">
    <property type="entry name" value="NAT_SF"/>
    <property type="match status" value="1"/>
</dbReference>
<dbReference type="Proteomes" id="UP001250214">
    <property type="component" value="Unassembled WGS sequence"/>
</dbReference>
<feature type="domain" description="N-acetyltransferase" evidence="3">
    <location>
        <begin position="6"/>
        <end position="161"/>
    </location>
</feature>
<dbReference type="InterPro" id="IPR050832">
    <property type="entry name" value="Bact_Acetyltransf"/>
</dbReference>
<dbReference type="InterPro" id="IPR016181">
    <property type="entry name" value="Acyl_CoA_acyltransferase"/>
</dbReference>
<dbReference type="RefSeq" id="WP_310910809.1">
    <property type="nucleotide sequence ID" value="NZ_JAVLVT010000001.1"/>
</dbReference>
<evidence type="ECO:0000313" key="4">
    <source>
        <dbReference type="EMBL" id="MDS1269325.1"/>
    </source>
</evidence>
<evidence type="ECO:0000256" key="2">
    <source>
        <dbReference type="ARBA" id="ARBA00023315"/>
    </source>
</evidence>